<dbReference type="AlphaFoldDB" id="A0A6J6H8W8"/>
<evidence type="ECO:0000259" key="1">
    <source>
        <dbReference type="Pfam" id="PF07858"/>
    </source>
</evidence>
<dbReference type="EMBL" id="CAEZUZ010000020">
    <property type="protein sequence ID" value="CAB4609997.1"/>
    <property type="molecule type" value="Genomic_DNA"/>
</dbReference>
<dbReference type="InterPro" id="IPR013100">
    <property type="entry name" value="LEH"/>
</dbReference>
<name>A0A6J6H8W8_9ZZZZ</name>
<dbReference type="SUPFAM" id="SSF54427">
    <property type="entry name" value="NTF2-like"/>
    <property type="match status" value="1"/>
</dbReference>
<gene>
    <name evidence="2" type="ORF">UFOPK1889_00226</name>
</gene>
<evidence type="ECO:0000313" key="2">
    <source>
        <dbReference type="EMBL" id="CAB4609997.1"/>
    </source>
</evidence>
<proteinExistence type="predicted"/>
<accession>A0A6J6H8W8</accession>
<dbReference type="InterPro" id="IPR032710">
    <property type="entry name" value="NTF2-like_dom_sf"/>
</dbReference>
<protein>
    <submittedName>
        <fullName evidence="2">Unannotated protein</fullName>
    </submittedName>
</protein>
<dbReference type="Pfam" id="PF07858">
    <property type="entry name" value="LEH"/>
    <property type="match status" value="1"/>
</dbReference>
<organism evidence="2">
    <name type="scientific">freshwater metagenome</name>
    <dbReference type="NCBI Taxonomy" id="449393"/>
    <lineage>
        <taxon>unclassified sequences</taxon>
        <taxon>metagenomes</taxon>
        <taxon>ecological metagenomes</taxon>
    </lineage>
</organism>
<dbReference type="Gene3D" id="3.10.450.50">
    <property type="match status" value="1"/>
</dbReference>
<sequence>MSHSPPANAVKLRVWLPSFCNRYDTIGVMSSTPDEVVRHFISLLVSRDIDQAATMVSSDFEYDNVPMGKAFGPQGLRDTLTGFFGMCTGIDWEIVRQASTGNTDHAVVLNERNDRFEIHGRWTSLPVAGVFEINNGLITLWRDYFDRATLLEAMSPPSA</sequence>
<feature type="domain" description="Limonene-1,2-epoxide hydrolase" evidence="1">
    <location>
        <begin position="35"/>
        <end position="154"/>
    </location>
</feature>
<reference evidence="2" key="1">
    <citation type="submission" date="2020-05" db="EMBL/GenBank/DDBJ databases">
        <authorList>
            <person name="Chiriac C."/>
            <person name="Salcher M."/>
            <person name="Ghai R."/>
            <person name="Kavagutti S V."/>
        </authorList>
    </citation>
    <scope>NUCLEOTIDE SEQUENCE</scope>
</reference>